<dbReference type="Proteomes" id="UP000230233">
    <property type="component" value="Chromosome III"/>
</dbReference>
<keyword evidence="1" id="KW-0732">Signal</keyword>
<dbReference type="OrthoDB" id="5774874at2759"/>
<evidence type="ECO:0000313" key="2">
    <source>
        <dbReference type="EMBL" id="PIC40729.1"/>
    </source>
</evidence>
<organism evidence="2 3">
    <name type="scientific">Caenorhabditis nigoni</name>
    <dbReference type="NCBI Taxonomy" id="1611254"/>
    <lineage>
        <taxon>Eukaryota</taxon>
        <taxon>Metazoa</taxon>
        <taxon>Ecdysozoa</taxon>
        <taxon>Nematoda</taxon>
        <taxon>Chromadorea</taxon>
        <taxon>Rhabditida</taxon>
        <taxon>Rhabditina</taxon>
        <taxon>Rhabditomorpha</taxon>
        <taxon>Rhabditoidea</taxon>
        <taxon>Rhabditidae</taxon>
        <taxon>Peloderinae</taxon>
        <taxon>Caenorhabditis</taxon>
    </lineage>
</organism>
<protein>
    <recommendedName>
        <fullName evidence="4">Neuropeptide-Like Protein</fullName>
    </recommendedName>
</protein>
<dbReference type="AlphaFoldDB" id="A0A2G5UMI4"/>
<comment type="caution">
    <text evidence="2">The sequence shown here is derived from an EMBL/GenBank/DDBJ whole genome shotgun (WGS) entry which is preliminary data.</text>
</comment>
<feature type="signal peptide" evidence="1">
    <location>
        <begin position="1"/>
        <end position="21"/>
    </location>
</feature>
<proteinExistence type="predicted"/>
<evidence type="ECO:0008006" key="4">
    <source>
        <dbReference type="Google" id="ProtNLM"/>
    </source>
</evidence>
<feature type="chain" id="PRO_5013902405" description="Neuropeptide-Like Protein" evidence="1">
    <location>
        <begin position="22"/>
        <end position="72"/>
    </location>
</feature>
<sequence length="72" mass="8371">MIRGFLMCFFLLATVICVSNAYTLDYEVPERQVRSDVPSVFFSPFRMVGKRNQFYGLYKQLGNAKRESASFE</sequence>
<evidence type="ECO:0000313" key="3">
    <source>
        <dbReference type="Proteomes" id="UP000230233"/>
    </source>
</evidence>
<name>A0A2G5UMI4_9PELO</name>
<dbReference type="EMBL" id="PDUG01000003">
    <property type="protein sequence ID" value="PIC40729.1"/>
    <property type="molecule type" value="Genomic_DNA"/>
</dbReference>
<keyword evidence="3" id="KW-1185">Reference proteome</keyword>
<accession>A0A2G5UMI4</accession>
<reference evidence="3" key="1">
    <citation type="submission" date="2017-10" db="EMBL/GenBank/DDBJ databases">
        <title>Rapid genome shrinkage in a self-fertile nematode reveals novel sperm competition proteins.</title>
        <authorList>
            <person name="Yin D."/>
            <person name="Schwarz E.M."/>
            <person name="Thomas C.G."/>
            <person name="Felde R.L."/>
            <person name="Korf I.F."/>
            <person name="Cutter A.D."/>
            <person name="Schartner C.M."/>
            <person name="Ralston E.J."/>
            <person name="Meyer B.J."/>
            <person name="Haag E.S."/>
        </authorList>
    </citation>
    <scope>NUCLEOTIDE SEQUENCE [LARGE SCALE GENOMIC DNA]</scope>
    <source>
        <strain evidence="3">JU1422</strain>
    </source>
</reference>
<evidence type="ECO:0000256" key="1">
    <source>
        <dbReference type="SAM" id="SignalP"/>
    </source>
</evidence>
<gene>
    <name evidence="2" type="primary">Cni-F42G9.4</name>
    <name evidence="2" type="synonym">Cnig_chr_III.g8373</name>
    <name evidence="2" type="ORF">B9Z55_008373</name>
</gene>